<evidence type="ECO:0000256" key="2">
    <source>
        <dbReference type="SAM" id="Phobius"/>
    </source>
</evidence>
<gene>
    <name evidence="3" type="ORF">FHR82_000622</name>
</gene>
<evidence type="ECO:0000313" key="4">
    <source>
        <dbReference type="Proteomes" id="UP000520767"/>
    </source>
</evidence>
<feature type="compositionally biased region" description="Basic and acidic residues" evidence="1">
    <location>
        <begin position="83"/>
        <end position="93"/>
    </location>
</feature>
<organism evidence="3 4">
    <name type="scientific">Actinophytocola algeriensis</name>
    <dbReference type="NCBI Taxonomy" id="1768010"/>
    <lineage>
        <taxon>Bacteria</taxon>
        <taxon>Bacillati</taxon>
        <taxon>Actinomycetota</taxon>
        <taxon>Actinomycetes</taxon>
        <taxon>Pseudonocardiales</taxon>
        <taxon>Pseudonocardiaceae</taxon>
    </lineage>
</organism>
<keyword evidence="2" id="KW-0472">Membrane</keyword>
<name>A0A7W7PZX1_9PSEU</name>
<dbReference type="RefSeq" id="WP_184808668.1">
    <property type="nucleotide sequence ID" value="NZ_JACHJQ010000001.1"/>
</dbReference>
<reference evidence="3 4" key="1">
    <citation type="submission" date="2020-08" db="EMBL/GenBank/DDBJ databases">
        <title>Genomic Encyclopedia of Type Strains, Phase III (KMG-III): the genomes of soil and plant-associated and newly described type strains.</title>
        <authorList>
            <person name="Whitman W."/>
        </authorList>
    </citation>
    <scope>NUCLEOTIDE SEQUENCE [LARGE SCALE GENOMIC DNA]</scope>
    <source>
        <strain evidence="3 4">CECT 8960</strain>
    </source>
</reference>
<keyword evidence="2" id="KW-0812">Transmembrane</keyword>
<feature type="transmembrane region" description="Helical" evidence="2">
    <location>
        <begin position="12"/>
        <end position="34"/>
    </location>
</feature>
<proteinExistence type="predicted"/>
<comment type="caution">
    <text evidence="3">The sequence shown here is derived from an EMBL/GenBank/DDBJ whole genome shotgun (WGS) entry which is preliminary data.</text>
</comment>
<evidence type="ECO:0000313" key="3">
    <source>
        <dbReference type="EMBL" id="MBB4904412.1"/>
    </source>
</evidence>
<feature type="region of interest" description="Disordered" evidence="1">
    <location>
        <begin position="74"/>
        <end position="93"/>
    </location>
</feature>
<keyword evidence="2" id="KW-1133">Transmembrane helix</keyword>
<dbReference type="Proteomes" id="UP000520767">
    <property type="component" value="Unassembled WGS sequence"/>
</dbReference>
<keyword evidence="4" id="KW-1185">Reference proteome</keyword>
<protein>
    <submittedName>
        <fullName evidence="3">Putative membrane protein</fullName>
    </submittedName>
</protein>
<feature type="transmembrane region" description="Helical" evidence="2">
    <location>
        <begin position="46"/>
        <end position="66"/>
    </location>
</feature>
<dbReference type="AlphaFoldDB" id="A0A7W7PZX1"/>
<dbReference type="Pfam" id="PF11755">
    <property type="entry name" value="DUF3311"/>
    <property type="match status" value="1"/>
</dbReference>
<evidence type="ECO:0000256" key="1">
    <source>
        <dbReference type="SAM" id="MobiDB-lite"/>
    </source>
</evidence>
<dbReference type="InterPro" id="IPR021741">
    <property type="entry name" value="DUF3311"/>
</dbReference>
<dbReference type="EMBL" id="JACHJQ010000001">
    <property type="protein sequence ID" value="MBB4904412.1"/>
    <property type="molecule type" value="Genomic_DNA"/>
</dbReference>
<sequence>MSSDKPGGRTTGLVFSPWNLLLLIPFIVLFTPIYNRRSPELFGMPFFYWFQFAVIIVGVLSTITVYRMTRNKPVRPAAGAAPDVDRLDEGSAE</sequence>
<accession>A0A7W7PZX1</accession>